<gene>
    <name evidence="1" type="ORF">Maq22A_3p50255</name>
</gene>
<name>A0A0C6FTA7_9HYPH</name>
<dbReference type="OrthoDB" id="9921524at2"/>
<keyword evidence="1" id="KW-0614">Plasmid</keyword>
<dbReference type="EMBL" id="AP014707">
    <property type="protein sequence ID" value="BAQ50302.1"/>
    <property type="molecule type" value="Genomic_DNA"/>
</dbReference>
<accession>A0A0C6FTA7</accession>
<dbReference type="AlphaFoldDB" id="A0A0C6FTA7"/>
<evidence type="ECO:0000313" key="2">
    <source>
        <dbReference type="Proteomes" id="UP000061432"/>
    </source>
</evidence>
<protein>
    <submittedName>
        <fullName evidence="1">Uncharacterized protein</fullName>
    </submittedName>
</protein>
<geneLocation type="plasmid" evidence="2">
    <name>pMaq22A_3p DNA</name>
</geneLocation>
<dbReference type="Proteomes" id="UP000061432">
    <property type="component" value="Plasmid pMaq22A_3p"/>
</dbReference>
<dbReference type="KEGG" id="maqu:Maq22A_3p50255"/>
<dbReference type="RefSeq" id="WP_060851347.1">
    <property type="nucleotide sequence ID" value="NZ_AP014707.1"/>
</dbReference>
<organism evidence="1 2">
    <name type="scientific">Methylobacterium aquaticum</name>
    <dbReference type="NCBI Taxonomy" id="270351"/>
    <lineage>
        <taxon>Bacteria</taxon>
        <taxon>Pseudomonadati</taxon>
        <taxon>Pseudomonadota</taxon>
        <taxon>Alphaproteobacteria</taxon>
        <taxon>Hyphomicrobiales</taxon>
        <taxon>Methylobacteriaceae</taxon>
        <taxon>Methylobacterium</taxon>
    </lineage>
</organism>
<sequence>MLEAVRQQLESDPGYLVDPACPYPEQLRDLLRRLVTRPEPGEPGMEDLIFRAGQTEGEQADSLIEEVQNAINSMKRLQRDIDASDDVGDRLAFLKNYGALMDRFLSLKEKANGIKQMYDFQRLVIGVMEQVLDKDGRLDFKERLKAANIAVD</sequence>
<reference evidence="2" key="2">
    <citation type="submission" date="2015-01" db="EMBL/GenBank/DDBJ databases">
        <title>Complete genome sequence of Methylobacterium aquaticum strain 22A.</title>
        <authorList>
            <person name="Tani A."/>
            <person name="Ogura Y."/>
            <person name="Hayashi T."/>
        </authorList>
    </citation>
    <scope>NUCLEOTIDE SEQUENCE [LARGE SCALE GENOMIC DNA]</scope>
    <source>
        <strain evidence="2">MA-22A</strain>
        <plasmid evidence="2">Plasmid pMaq22A_3p DNA</plasmid>
    </source>
</reference>
<dbReference type="PATRIC" id="fig|270351.10.peg.7487"/>
<reference evidence="1 2" key="1">
    <citation type="journal article" date="2015" name="Genome Announc.">
        <title>Complete Genome Sequence of Methylobacterium aquaticum Strain 22A, Isolated from Racomitrium japonicum Moss.</title>
        <authorList>
            <person name="Tani A."/>
            <person name="Ogura Y."/>
            <person name="Hayashi T."/>
            <person name="Kimbara K."/>
        </authorList>
    </citation>
    <scope>NUCLEOTIDE SEQUENCE [LARGE SCALE GENOMIC DNA]</scope>
    <source>
        <strain evidence="1 2">MA-22A</strain>
        <plasmid evidence="2">Plasmid pMaq22A_3p DNA</plasmid>
    </source>
</reference>
<evidence type="ECO:0000313" key="1">
    <source>
        <dbReference type="EMBL" id="BAQ50302.1"/>
    </source>
</evidence>
<proteinExistence type="predicted"/>